<evidence type="ECO:0000313" key="1">
    <source>
        <dbReference type="EMBL" id="CAF5069398.1"/>
    </source>
</evidence>
<name>A0A822DGB0_9BILA</name>
<evidence type="ECO:0000313" key="2">
    <source>
        <dbReference type="Proteomes" id="UP000663848"/>
    </source>
</evidence>
<gene>
    <name evidence="1" type="ORF">QYT958_LOCUS43138</name>
</gene>
<feature type="non-terminal residue" evidence="1">
    <location>
        <position position="1"/>
    </location>
</feature>
<dbReference type="EMBL" id="CAJOBR010059587">
    <property type="protein sequence ID" value="CAF5069398.1"/>
    <property type="molecule type" value="Genomic_DNA"/>
</dbReference>
<accession>A0A822DGB0</accession>
<protein>
    <submittedName>
        <fullName evidence="1">Uncharacterized protein</fullName>
    </submittedName>
</protein>
<sequence length="69" mass="7569">KLFDIASKKEVVTLTTDILPNRGQGLTANFGLTTPDKAKSFKVQFLGDLYKPNSKKVHINGDFNLGETS</sequence>
<dbReference type="Proteomes" id="UP000663848">
    <property type="component" value="Unassembled WGS sequence"/>
</dbReference>
<proteinExistence type="predicted"/>
<feature type="non-terminal residue" evidence="1">
    <location>
        <position position="69"/>
    </location>
</feature>
<organism evidence="1 2">
    <name type="scientific">Rotaria socialis</name>
    <dbReference type="NCBI Taxonomy" id="392032"/>
    <lineage>
        <taxon>Eukaryota</taxon>
        <taxon>Metazoa</taxon>
        <taxon>Spiralia</taxon>
        <taxon>Gnathifera</taxon>
        <taxon>Rotifera</taxon>
        <taxon>Eurotatoria</taxon>
        <taxon>Bdelloidea</taxon>
        <taxon>Philodinida</taxon>
        <taxon>Philodinidae</taxon>
        <taxon>Rotaria</taxon>
    </lineage>
</organism>
<reference evidence="1" key="1">
    <citation type="submission" date="2021-02" db="EMBL/GenBank/DDBJ databases">
        <authorList>
            <person name="Nowell W R."/>
        </authorList>
    </citation>
    <scope>NUCLEOTIDE SEQUENCE</scope>
</reference>
<dbReference type="AlphaFoldDB" id="A0A822DGB0"/>
<comment type="caution">
    <text evidence="1">The sequence shown here is derived from an EMBL/GenBank/DDBJ whole genome shotgun (WGS) entry which is preliminary data.</text>
</comment>